<evidence type="ECO:0000313" key="1">
    <source>
        <dbReference type="EMBL" id="MEX0406660.1"/>
    </source>
</evidence>
<evidence type="ECO:0000313" key="2">
    <source>
        <dbReference type="Proteomes" id="UP001556692"/>
    </source>
</evidence>
<proteinExistence type="predicted"/>
<dbReference type="RefSeq" id="WP_367954552.1">
    <property type="nucleotide sequence ID" value="NZ_JBDPGJ010000003.1"/>
</dbReference>
<organism evidence="1 2">
    <name type="scientific">Aquibium pacificus</name>
    <dbReference type="NCBI Taxonomy" id="3153579"/>
    <lineage>
        <taxon>Bacteria</taxon>
        <taxon>Pseudomonadati</taxon>
        <taxon>Pseudomonadota</taxon>
        <taxon>Alphaproteobacteria</taxon>
        <taxon>Hyphomicrobiales</taxon>
        <taxon>Phyllobacteriaceae</taxon>
        <taxon>Aquibium</taxon>
    </lineage>
</organism>
<reference evidence="1 2" key="1">
    <citation type="submission" date="2024-05" db="EMBL/GenBank/DDBJ databases">
        <authorList>
            <person name="Jiang F."/>
        </authorList>
    </citation>
    <scope>NUCLEOTIDE SEQUENCE [LARGE SCALE GENOMIC DNA]</scope>
    <source>
        <strain evidence="1 2">LZ166</strain>
    </source>
</reference>
<name>A0ABV3SK16_9HYPH</name>
<keyword evidence="2" id="KW-1185">Reference proteome</keyword>
<protein>
    <submittedName>
        <fullName evidence="1">Uncharacterized protein</fullName>
    </submittedName>
</protein>
<dbReference type="EMBL" id="JBDPGJ010000003">
    <property type="protein sequence ID" value="MEX0406660.1"/>
    <property type="molecule type" value="Genomic_DNA"/>
</dbReference>
<sequence>MKHVASQIVEAARWVRESISKLSIRRDSAPIDSVERVCHFARTRAALISQKKLYGYLKERMGTRYPKMFTDEIFVQSINVAKLHVYAASLADLTCFCVANATGDPAFANDDRDRIARECFRAGIEENTGEASQADRQAWIDAFDARLAKTVWSMRRAGGQHFIECGPALIRWAPIADELKRYDREIVENSIRYAFVEVRTDFLNRLDGVAVAGDWRRIDG</sequence>
<comment type="caution">
    <text evidence="1">The sequence shown here is derived from an EMBL/GenBank/DDBJ whole genome shotgun (WGS) entry which is preliminary data.</text>
</comment>
<dbReference type="Proteomes" id="UP001556692">
    <property type="component" value="Unassembled WGS sequence"/>
</dbReference>
<gene>
    <name evidence="1" type="ORF">ABGN05_13360</name>
</gene>
<accession>A0ABV3SK16</accession>